<keyword evidence="3" id="KW-1185">Reference proteome</keyword>
<evidence type="ECO:0000313" key="3">
    <source>
        <dbReference type="Proteomes" id="UP000596857"/>
    </source>
</evidence>
<organism evidence="2 3">
    <name type="scientific">Paenibacillus phytohabitans</name>
    <dbReference type="NCBI Taxonomy" id="2654978"/>
    <lineage>
        <taxon>Bacteria</taxon>
        <taxon>Bacillati</taxon>
        <taxon>Bacillota</taxon>
        <taxon>Bacilli</taxon>
        <taxon>Bacillales</taxon>
        <taxon>Paenibacillaceae</taxon>
        <taxon>Paenibacillus</taxon>
    </lineage>
</organism>
<accession>A0ABX1Y9J9</accession>
<feature type="transmembrane region" description="Helical" evidence="1">
    <location>
        <begin position="88"/>
        <end position="108"/>
    </location>
</feature>
<keyword evidence="1" id="KW-0812">Transmembrane</keyword>
<dbReference type="InterPro" id="IPR046664">
    <property type="entry name" value="DUF6773"/>
</dbReference>
<proteinExistence type="predicted"/>
<reference evidence="2 3" key="1">
    <citation type="submission" date="2019-10" db="EMBL/GenBank/DDBJ databases">
        <title>Description of Paenibacillus terricola sp. nov.</title>
        <authorList>
            <person name="Carlier A."/>
            <person name="Qi S."/>
        </authorList>
    </citation>
    <scope>NUCLEOTIDE SEQUENCE [LARGE SCALE GENOMIC DNA]</scope>
    <source>
        <strain evidence="2 3">LMG 31459</strain>
    </source>
</reference>
<keyword evidence="1" id="KW-1133">Transmembrane helix</keyword>
<dbReference type="RefSeq" id="WP_171715879.1">
    <property type="nucleotide sequence ID" value="NZ_WHOB01000016.1"/>
</dbReference>
<dbReference type="EMBL" id="WHOB01000016">
    <property type="protein sequence ID" value="NOU77607.1"/>
    <property type="molecule type" value="Genomic_DNA"/>
</dbReference>
<feature type="transmembrane region" description="Helical" evidence="1">
    <location>
        <begin position="21"/>
        <end position="41"/>
    </location>
</feature>
<dbReference type="Pfam" id="PF20563">
    <property type="entry name" value="DUF6773"/>
    <property type="match status" value="1"/>
</dbReference>
<evidence type="ECO:0008006" key="4">
    <source>
        <dbReference type="Google" id="ProtNLM"/>
    </source>
</evidence>
<sequence length="157" mass="17732">MKHRGIKDERIITEFQKLNSHGFTICFAGLMISLAVKVFVLNWDMKLWLDTFLILMAACLYVVIRGIRAGLYQLPPKEGEVKRFKKMNLIGGLLSSVVWGALMFSYDLLDSNQADLSKSIMSTVAGTVVFFCGITALQWLMMKRSNKNADKTLDSEN</sequence>
<dbReference type="Proteomes" id="UP000596857">
    <property type="component" value="Unassembled WGS sequence"/>
</dbReference>
<feature type="transmembrane region" description="Helical" evidence="1">
    <location>
        <begin position="120"/>
        <end position="141"/>
    </location>
</feature>
<gene>
    <name evidence="2" type="ORF">GC101_01820</name>
</gene>
<evidence type="ECO:0000256" key="1">
    <source>
        <dbReference type="SAM" id="Phobius"/>
    </source>
</evidence>
<protein>
    <recommendedName>
        <fullName evidence="4">DUF3278 domain-containing protein</fullName>
    </recommendedName>
</protein>
<comment type="caution">
    <text evidence="2">The sequence shown here is derived from an EMBL/GenBank/DDBJ whole genome shotgun (WGS) entry which is preliminary data.</text>
</comment>
<feature type="transmembrane region" description="Helical" evidence="1">
    <location>
        <begin position="47"/>
        <end position="67"/>
    </location>
</feature>
<evidence type="ECO:0000313" key="2">
    <source>
        <dbReference type="EMBL" id="NOU77607.1"/>
    </source>
</evidence>
<keyword evidence="1" id="KW-0472">Membrane</keyword>
<name>A0ABX1Y9J9_9BACL</name>